<dbReference type="Pfam" id="PF23189">
    <property type="entry name" value="UPF0261_C"/>
    <property type="match status" value="1"/>
</dbReference>
<dbReference type="RefSeq" id="WP_344820113.1">
    <property type="nucleotide sequence ID" value="NZ_BAABCP010000002.1"/>
</dbReference>
<dbReference type="Gene3D" id="3.40.50.12030">
    <property type="entry name" value="Uncharacterised protein family UPF0261, NC domain"/>
    <property type="match status" value="1"/>
</dbReference>
<comment type="caution">
    <text evidence="3">The sequence shown here is derived from an EMBL/GenBank/DDBJ whole genome shotgun (WGS) entry which is preliminary data.</text>
</comment>
<keyword evidence="4" id="KW-1185">Reference proteome</keyword>
<dbReference type="InterPro" id="IPR056778">
    <property type="entry name" value="UPF0261_C"/>
</dbReference>
<dbReference type="Gene3D" id="3.40.50.12020">
    <property type="entry name" value="Uncharacterised protein family UPF0261, NN domain"/>
    <property type="match status" value="1"/>
</dbReference>
<evidence type="ECO:0000259" key="1">
    <source>
        <dbReference type="Pfam" id="PF06792"/>
    </source>
</evidence>
<dbReference type="PANTHER" id="PTHR31862">
    <property type="entry name" value="UPF0261 DOMAIN PROTEIN (AFU_ORTHOLOGUE AFUA_1G10120)"/>
    <property type="match status" value="1"/>
</dbReference>
<accession>A0ABP7NGQ9</accession>
<dbReference type="NCBIfam" id="NF002674">
    <property type="entry name" value="PRK02399.1-2"/>
    <property type="match status" value="1"/>
</dbReference>
<protein>
    <submittedName>
        <fullName evidence="3">Tm-1-like ATP-binding domain-containing protein</fullName>
    </submittedName>
</protein>
<reference evidence="4" key="1">
    <citation type="journal article" date="2019" name="Int. J. Syst. Evol. Microbiol.">
        <title>The Global Catalogue of Microorganisms (GCM) 10K type strain sequencing project: providing services to taxonomists for standard genome sequencing and annotation.</title>
        <authorList>
            <consortium name="The Broad Institute Genomics Platform"/>
            <consortium name="The Broad Institute Genome Sequencing Center for Infectious Disease"/>
            <person name="Wu L."/>
            <person name="Ma J."/>
        </authorList>
    </citation>
    <scope>NUCLEOTIDE SEQUENCE [LARGE SCALE GENOMIC DNA]</scope>
    <source>
        <strain evidence="4">JCM 17024</strain>
    </source>
</reference>
<dbReference type="EMBL" id="BAABCP010000002">
    <property type="protein sequence ID" value="GAA3946769.1"/>
    <property type="molecule type" value="Genomic_DNA"/>
</dbReference>
<evidence type="ECO:0000259" key="2">
    <source>
        <dbReference type="Pfam" id="PF23189"/>
    </source>
</evidence>
<evidence type="ECO:0000313" key="4">
    <source>
        <dbReference type="Proteomes" id="UP001501591"/>
    </source>
</evidence>
<organism evidence="3 4">
    <name type="scientific">Microbacterium soli</name>
    <dbReference type="NCBI Taxonomy" id="446075"/>
    <lineage>
        <taxon>Bacteria</taxon>
        <taxon>Bacillati</taxon>
        <taxon>Actinomycetota</taxon>
        <taxon>Actinomycetes</taxon>
        <taxon>Micrococcales</taxon>
        <taxon>Microbacteriaceae</taxon>
        <taxon>Microbacterium</taxon>
    </lineage>
</organism>
<name>A0ABP7NGQ9_9MICO</name>
<dbReference type="CDD" id="cd15488">
    <property type="entry name" value="Tm-1-like"/>
    <property type="match status" value="1"/>
</dbReference>
<feature type="domain" description="UPF0261" evidence="1">
    <location>
        <begin position="4"/>
        <end position="180"/>
    </location>
</feature>
<dbReference type="InterPro" id="IPR044122">
    <property type="entry name" value="UPF0261_N"/>
</dbReference>
<evidence type="ECO:0000313" key="3">
    <source>
        <dbReference type="EMBL" id="GAA3946769.1"/>
    </source>
</evidence>
<dbReference type="PIRSF" id="PIRSF033271">
    <property type="entry name" value="UCP033271"/>
    <property type="match status" value="1"/>
</dbReference>
<sequence length="425" mass="44414">MTLTVAVVATVDTKAAETEFIRSELTARGCRAVVVDVGLHRDRMVTGPDDVDAEEVAAITGSSVDELRSHARRDHAMATMAAGAADFLKRWRGEGALDAVLGIGGNQGTAIAAAAMRELPFGVPKYIVSTVASGNIRGYVGDSDIVFAFSVGDLLGGPNAVTGPILRQATAAVVAMAASASDTVSSDTTAFRPHGPRVAITAFGNTQTAVDHAIAEFTRAGVQVVPFHASGASGSAMERFIAEGMFDGVLDMTTHELLAELYPDDIYTPVRAGRLTAAGTAGLPQVVVPGGLEYHCFAAAETIPAALRDRATHHHNPNNTNVRSSSEELIAVARTMAERLNAATGPVAVMIPLRGWSQVGSPGGILHDPETNSAFIRELERRAGDGLSIRELPMAINDDGFGQQAARRLLALMGIGAEPKETGMR</sequence>
<dbReference type="Proteomes" id="UP001501591">
    <property type="component" value="Unassembled WGS sequence"/>
</dbReference>
<feature type="domain" description="UPF0261" evidence="2">
    <location>
        <begin position="196"/>
        <end position="413"/>
    </location>
</feature>
<dbReference type="InterPro" id="IPR051353">
    <property type="entry name" value="Tobamovirus_resist_UPF0261"/>
</dbReference>
<dbReference type="PANTHER" id="PTHR31862:SF1">
    <property type="entry name" value="UPF0261 DOMAIN PROTEIN (AFU_ORTHOLOGUE AFUA_1G10120)"/>
    <property type="match status" value="1"/>
</dbReference>
<gene>
    <name evidence="3" type="ORF">GCM10022383_25760</name>
</gene>
<proteinExistence type="predicted"/>
<dbReference type="Pfam" id="PF06792">
    <property type="entry name" value="UPF0261"/>
    <property type="match status" value="1"/>
</dbReference>
<dbReference type="InterPro" id="IPR008322">
    <property type="entry name" value="UPF0261"/>
</dbReference>